<accession>A0A445H882</accession>
<dbReference type="EMBL" id="QZWG01000014">
    <property type="protein sequence ID" value="RZB69809.1"/>
    <property type="molecule type" value="Genomic_DNA"/>
</dbReference>
<dbReference type="Gene3D" id="3.60.10.10">
    <property type="entry name" value="Endonuclease/exonuclease/phosphatase"/>
    <property type="match status" value="1"/>
</dbReference>
<dbReference type="InterPro" id="IPR036691">
    <property type="entry name" value="Endo/exonu/phosph_ase_sf"/>
</dbReference>
<name>A0A445H882_GLYSO</name>
<dbReference type="GO" id="GO:0003824">
    <property type="term" value="F:catalytic activity"/>
    <property type="evidence" value="ECO:0007669"/>
    <property type="project" value="InterPro"/>
</dbReference>
<dbReference type="SUPFAM" id="SSF56219">
    <property type="entry name" value="DNase I-like"/>
    <property type="match status" value="1"/>
</dbReference>
<feature type="compositionally biased region" description="Basic and acidic residues" evidence="1">
    <location>
        <begin position="26"/>
        <end position="40"/>
    </location>
</feature>
<dbReference type="PANTHER" id="PTHR33233">
    <property type="entry name" value="ENDONUCLEASE/EXONUCLEASE/PHOSPHATASE"/>
    <property type="match status" value="1"/>
</dbReference>
<evidence type="ECO:0000313" key="4">
    <source>
        <dbReference type="EMBL" id="RZB69809.1"/>
    </source>
</evidence>
<dbReference type="Pfam" id="PF03372">
    <property type="entry name" value="Exo_endo_phos"/>
    <property type="match status" value="1"/>
</dbReference>
<dbReference type="Pfam" id="PF14111">
    <property type="entry name" value="DUF4283"/>
    <property type="match status" value="1"/>
</dbReference>
<sequence length="601" mass="69469">MGRGRPKKPASLQPDASNGGKSTTQKQKEVSTESEKRQEEATEGNDSTELIESFEEGNPKNNGKQIEDPIMKNTQEAEQLWVDIIKGNRNMANGVAIQYVAPTIIDGKVEVVLEEEDILLEIRYWETSAIMYVIGADLSMHAVKNYMSKMWNFVTLPEIYYNDEGYFILKFKSVKDRTEVMMRGPYTFCNMPMVVLEWREDFSMERDMLRTIPIWVKLPHLPLKMWNPKSLGRIGSAIGKPMFTDECTTKIEIKDHAGKVRQQRVEYEWRPQFCERCQKVGHVCSNGVKIPVKKWIVKPVIEDTMAEASKIQETEQQIQERREGPIMERIEQAPVTPSDNSASMGGTMILSWNVRGLNRVAKNKEVSSRLFNLNPKVAILLETRVRQNNFDKCKKRLEKKWQVIENYSHSVNGRIWILWDDKRIEVKKISCTDQAIHCGMYNLDGSFIQRLTAIYASNKIEERRKLWLHIEDVGKNQNGAWSLMGDFNNVLNIEDRAGGKDVQETEFVDLRRMMDNIGMFDVERKGDRYTWFNKHTEGAIYSCIDRVLANIEWLQQNSNRTLHVFDPGVSDHALLFVKDDVNSSKGNKNFKFINQVTEMDG</sequence>
<feature type="region of interest" description="Disordered" evidence="1">
    <location>
        <begin position="1"/>
        <end position="67"/>
    </location>
</feature>
<organism evidence="4 5">
    <name type="scientific">Glycine soja</name>
    <name type="common">Wild soybean</name>
    <dbReference type="NCBI Taxonomy" id="3848"/>
    <lineage>
        <taxon>Eukaryota</taxon>
        <taxon>Viridiplantae</taxon>
        <taxon>Streptophyta</taxon>
        <taxon>Embryophyta</taxon>
        <taxon>Tracheophyta</taxon>
        <taxon>Spermatophyta</taxon>
        <taxon>Magnoliopsida</taxon>
        <taxon>eudicotyledons</taxon>
        <taxon>Gunneridae</taxon>
        <taxon>Pentapetalae</taxon>
        <taxon>rosids</taxon>
        <taxon>fabids</taxon>
        <taxon>Fabales</taxon>
        <taxon>Fabaceae</taxon>
        <taxon>Papilionoideae</taxon>
        <taxon>50 kb inversion clade</taxon>
        <taxon>NPAAA clade</taxon>
        <taxon>indigoferoid/millettioid clade</taxon>
        <taxon>Phaseoleae</taxon>
        <taxon>Glycine</taxon>
        <taxon>Glycine subgen. Soja</taxon>
    </lineage>
</organism>
<dbReference type="InterPro" id="IPR005135">
    <property type="entry name" value="Endo/exonuclease/phosphatase"/>
</dbReference>
<reference evidence="4 5" key="1">
    <citation type="submission" date="2018-09" db="EMBL/GenBank/DDBJ databases">
        <title>A high-quality reference genome of wild soybean provides a powerful tool to mine soybean genomes.</title>
        <authorList>
            <person name="Xie M."/>
            <person name="Chung C.Y.L."/>
            <person name="Li M.-W."/>
            <person name="Wong F.-L."/>
            <person name="Chan T.-F."/>
            <person name="Lam H.-M."/>
        </authorList>
    </citation>
    <scope>NUCLEOTIDE SEQUENCE [LARGE SCALE GENOMIC DNA]</scope>
    <source>
        <strain evidence="5">cv. W05</strain>
        <tissue evidence="4">Hypocotyl of etiolated seedlings</tissue>
    </source>
</reference>
<keyword evidence="5" id="KW-1185">Reference proteome</keyword>
<feature type="domain" description="Endonuclease/exonuclease/phosphatase" evidence="2">
    <location>
        <begin position="350"/>
        <end position="572"/>
    </location>
</feature>
<gene>
    <name evidence="4" type="ORF">D0Y65_039231</name>
</gene>
<evidence type="ECO:0000259" key="2">
    <source>
        <dbReference type="Pfam" id="PF03372"/>
    </source>
</evidence>
<evidence type="ECO:0000313" key="5">
    <source>
        <dbReference type="Proteomes" id="UP000289340"/>
    </source>
</evidence>
<protein>
    <submittedName>
        <fullName evidence="4">Uncharacterized protein</fullName>
    </submittedName>
</protein>
<dbReference type="PANTHER" id="PTHR33233:SF17">
    <property type="entry name" value="DUF4283 DOMAIN-CONTAINING PROTEIN"/>
    <property type="match status" value="1"/>
</dbReference>
<dbReference type="InterPro" id="IPR025558">
    <property type="entry name" value="DUF4283"/>
</dbReference>
<proteinExistence type="predicted"/>
<evidence type="ECO:0000256" key="1">
    <source>
        <dbReference type="SAM" id="MobiDB-lite"/>
    </source>
</evidence>
<evidence type="ECO:0000259" key="3">
    <source>
        <dbReference type="Pfam" id="PF14111"/>
    </source>
</evidence>
<feature type="domain" description="DUF4283" evidence="3">
    <location>
        <begin position="125"/>
        <end position="205"/>
    </location>
</feature>
<feature type="compositionally biased region" description="Polar residues" evidence="1">
    <location>
        <begin position="14"/>
        <end position="25"/>
    </location>
</feature>
<dbReference type="AlphaFoldDB" id="A0A445H882"/>
<comment type="caution">
    <text evidence="4">The sequence shown here is derived from an EMBL/GenBank/DDBJ whole genome shotgun (WGS) entry which is preliminary data.</text>
</comment>
<dbReference type="Proteomes" id="UP000289340">
    <property type="component" value="Chromosome 14"/>
</dbReference>